<evidence type="ECO:0000256" key="2">
    <source>
        <dbReference type="SAM" id="Phobius"/>
    </source>
</evidence>
<evidence type="ECO:0000313" key="3">
    <source>
        <dbReference type="EMBL" id="SDZ38956.1"/>
    </source>
</evidence>
<dbReference type="EMBL" id="FNON01000014">
    <property type="protein sequence ID" value="SDZ38956.1"/>
    <property type="molecule type" value="Genomic_DNA"/>
</dbReference>
<protein>
    <submittedName>
        <fullName evidence="3">Uncharacterized protein</fullName>
    </submittedName>
</protein>
<sequence>MTESETATTPLSAPEPGDKPSRPTGRWWRGLSGSVAAGLVVLALGVACTGALSLFTEINGPGAFSLFGHLIAAGLALLAQRYADRHRGAPAAAAALSVLVITVAAVWLFWWS</sequence>
<name>A0A1H3SLT0_9PSEU</name>
<evidence type="ECO:0000313" key="4">
    <source>
        <dbReference type="Proteomes" id="UP000199515"/>
    </source>
</evidence>
<keyword evidence="2" id="KW-0812">Transmembrane</keyword>
<keyword evidence="2" id="KW-0472">Membrane</keyword>
<keyword evidence="4" id="KW-1185">Reference proteome</keyword>
<gene>
    <name evidence="3" type="ORF">SAMN05421504_114121</name>
</gene>
<reference evidence="3 4" key="1">
    <citation type="submission" date="2016-10" db="EMBL/GenBank/DDBJ databases">
        <authorList>
            <person name="de Groot N.N."/>
        </authorList>
    </citation>
    <scope>NUCLEOTIDE SEQUENCE [LARGE SCALE GENOMIC DNA]</scope>
    <source>
        <strain evidence="3 4">CPCC 202699</strain>
    </source>
</reference>
<accession>A0A1H3SLT0</accession>
<dbReference type="AlphaFoldDB" id="A0A1H3SLT0"/>
<feature type="transmembrane region" description="Helical" evidence="2">
    <location>
        <begin position="31"/>
        <end position="55"/>
    </location>
</feature>
<feature type="transmembrane region" description="Helical" evidence="2">
    <location>
        <begin position="91"/>
        <end position="110"/>
    </location>
</feature>
<feature type="transmembrane region" description="Helical" evidence="2">
    <location>
        <begin position="61"/>
        <end position="79"/>
    </location>
</feature>
<dbReference type="RefSeq" id="WP_245757723.1">
    <property type="nucleotide sequence ID" value="NZ_FNON01000014.1"/>
</dbReference>
<dbReference type="Proteomes" id="UP000199515">
    <property type="component" value="Unassembled WGS sequence"/>
</dbReference>
<evidence type="ECO:0000256" key="1">
    <source>
        <dbReference type="SAM" id="MobiDB-lite"/>
    </source>
</evidence>
<dbReference type="STRING" id="589385.SAMN05421504_114121"/>
<feature type="region of interest" description="Disordered" evidence="1">
    <location>
        <begin position="1"/>
        <end position="25"/>
    </location>
</feature>
<keyword evidence="2" id="KW-1133">Transmembrane helix</keyword>
<organism evidence="3 4">
    <name type="scientific">Amycolatopsis xylanica</name>
    <dbReference type="NCBI Taxonomy" id="589385"/>
    <lineage>
        <taxon>Bacteria</taxon>
        <taxon>Bacillati</taxon>
        <taxon>Actinomycetota</taxon>
        <taxon>Actinomycetes</taxon>
        <taxon>Pseudonocardiales</taxon>
        <taxon>Pseudonocardiaceae</taxon>
        <taxon>Amycolatopsis</taxon>
    </lineage>
</organism>
<proteinExistence type="predicted"/>
<feature type="compositionally biased region" description="Polar residues" evidence="1">
    <location>
        <begin position="1"/>
        <end position="11"/>
    </location>
</feature>